<dbReference type="OrthoDB" id="5240629at2"/>
<gene>
    <name evidence="3" type="ORF">D7I44_09025</name>
</gene>
<dbReference type="InterPro" id="IPR030678">
    <property type="entry name" value="Peptide/Ni-bd"/>
</dbReference>
<feature type="signal peptide" evidence="1">
    <location>
        <begin position="1"/>
        <end position="25"/>
    </location>
</feature>
<evidence type="ECO:0000313" key="4">
    <source>
        <dbReference type="Proteomes" id="UP000275069"/>
    </source>
</evidence>
<feature type="domain" description="Solute-binding protein family 5" evidence="2">
    <location>
        <begin position="80"/>
        <end position="465"/>
    </location>
</feature>
<dbReference type="GO" id="GO:0015833">
    <property type="term" value="P:peptide transport"/>
    <property type="evidence" value="ECO:0007669"/>
    <property type="project" value="TreeGrafter"/>
</dbReference>
<dbReference type="SUPFAM" id="SSF53850">
    <property type="entry name" value="Periplasmic binding protein-like II"/>
    <property type="match status" value="1"/>
</dbReference>
<evidence type="ECO:0000259" key="2">
    <source>
        <dbReference type="Pfam" id="PF00496"/>
    </source>
</evidence>
<dbReference type="PIRSF" id="PIRSF002741">
    <property type="entry name" value="MppA"/>
    <property type="match status" value="1"/>
</dbReference>
<evidence type="ECO:0000256" key="1">
    <source>
        <dbReference type="SAM" id="SignalP"/>
    </source>
</evidence>
<keyword evidence="1" id="KW-0732">Signal</keyword>
<proteinExistence type="predicted"/>
<dbReference type="PANTHER" id="PTHR30290">
    <property type="entry name" value="PERIPLASMIC BINDING COMPONENT OF ABC TRANSPORTER"/>
    <property type="match status" value="1"/>
</dbReference>
<dbReference type="Proteomes" id="UP000275069">
    <property type="component" value="Chromosome"/>
</dbReference>
<dbReference type="InterPro" id="IPR039424">
    <property type="entry name" value="SBP_5"/>
</dbReference>
<protein>
    <submittedName>
        <fullName evidence="3">ABC transporter substrate-binding protein</fullName>
    </submittedName>
</protein>
<dbReference type="Pfam" id="PF00496">
    <property type="entry name" value="SBP_bac_5"/>
    <property type="match status" value="1"/>
</dbReference>
<dbReference type="KEGG" id="gry:D7I44_09025"/>
<dbReference type="AlphaFoldDB" id="A0A387BMN8"/>
<sequence length="549" mass="58083">MRRFTTAAAAVAVAGALVLTGCSSHDTTGSSKSGGTLTLLTPATTVSLDPASSQNLATTTLGLIDRRLTTWDVEPGKDAKVVPDLATNTGDVSDNGKTWTYTLKSGLKFSDGSPVTSEDIKYGIERSFSDQLQGGLSYHKTLLVGGDSYTGPFDGKSLDSIETPNDKTIVFHLNKAFGDWPWIASMPAFSPVKQSNGSPVDYSKAPITTGPYKVQAIKDGTALTLVRNKYWSKSTDAVRTASADKVVFLESQNQSTAVQNLINGTGPYKDAFDVQYLGASDLASVTHNAAAKSRLATSKAGPIQYLSLNTQRGELANLKVRQAIEYAVDKQSYLVASGGDQAGTYASTLITPGIAGRVDYDLYKAPASGDVAKAKDLLSQAGVSSLTLTLLTQNDAASLAQAQAIQQGLKRANITVTLKTEDADSFYTDVAVSHPTFDLALMSWQPDFPSANSNISPLFDSSQIGNGNFNVSQYSNPSVDAAIAAAQAEVDPQKAQADWAAIDKQIMADAPVVPLIYAKQSFLRGAGVGNFFIPSFPAYPDYRTVTLGK</sequence>
<dbReference type="InterPro" id="IPR000914">
    <property type="entry name" value="SBP_5_dom"/>
</dbReference>
<feature type="chain" id="PRO_5017227394" evidence="1">
    <location>
        <begin position="26"/>
        <end position="549"/>
    </location>
</feature>
<dbReference type="RefSeq" id="WP_120789195.1">
    <property type="nucleotide sequence ID" value="NZ_CP032624.1"/>
</dbReference>
<evidence type="ECO:0000313" key="3">
    <source>
        <dbReference type="EMBL" id="AYG03662.1"/>
    </source>
</evidence>
<organism evidence="3 4">
    <name type="scientific">Gryllotalpicola protaetiae</name>
    <dbReference type="NCBI Taxonomy" id="2419771"/>
    <lineage>
        <taxon>Bacteria</taxon>
        <taxon>Bacillati</taxon>
        <taxon>Actinomycetota</taxon>
        <taxon>Actinomycetes</taxon>
        <taxon>Micrococcales</taxon>
        <taxon>Microbacteriaceae</taxon>
        <taxon>Gryllotalpicola</taxon>
    </lineage>
</organism>
<dbReference type="PANTHER" id="PTHR30290:SF83">
    <property type="entry name" value="ABC TRANSPORTER SUBSTRATE-BINDING PROTEIN"/>
    <property type="match status" value="1"/>
</dbReference>
<dbReference type="Gene3D" id="3.10.105.10">
    <property type="entry name" value="Dipeptide-binding Protein, Domain 3"/>
    <property type="match status" value="1"/>
</dbReference>
<accession>A0A387BMN8</accession>
<dbReference type="PROSITE" id="PS51257">
    <property type="entry name" value="PROKAR_LIPOPROTEIN"/>
    <property type="match status" value="1"/>
</dbReference>
<dbReference type="CDD" id="cd08506">
    <property type="entry name" value="PBP2_clavulanate_OppA2"/>
    <property type="match status" value="1"/>
</dbReference>
<name>A0A387BMN8_9MICO</name>
<dbReference type="GO" id="GO:0043190">
    <property type="term" value="C:ATP-binding cassette (ABC) transporter complex"/>
    <property type="evidence" value="ECO:0007669"/>
    <property type="project" value="InterPro"/>
</dbReference>
<dbReference type="EMBL" id="CP032624">
    <property type="protein sequence ID" value="AYG03662.1"/>
    <property type="molecule type" value="Genomic_DNA"/>
</dbReference>
<dbReference type="Gene3D" id="3.40.190.10">
    <property type="entry name" value="Periplasmic binding protein-like II"/>
    <property type="match status" value="1"/>
</dbReference>
<reference evidence="3 4" key="1">
    <citation type="submission" date="2018-09" db="EMBL/GenBank/DDBJ databases">
        <title>Genome sequencing of strain 2DFW10M-5.</title>
        <authorList>
            <person name="Heo J."/>
            <person name="Kim S.-J."/>
            <person name="Kwon S.-W."/>
        </authorList>
    </citation>
    <scope>NUCLEOTIDE SEQUENCE [LARGE SCALE GENOMIC DNA]</scope>
    <source>
        <strain evidence="3 4">2DFW10M-5</strain>
    </source>
</reference>
<keyword evidence="4" id="KW-1185">Reference proteome</keyword>
<dbReference type="GO" id="GO:0042597">
    <property type="term" value="C:periplasmic space"/>
    <property type="evidence" value="ECO:0007669"/>
    <property type="project" value="UniProtKB-ARBA"/>
</dbReference>
<dbReference type="GO" id="GO:1904680">
    <property type="term" value="F:peptide transmembrane transporter activity"/>
    <property type="evidence" value="ECO:0007669"/>
    <property type="project" value="TreeGrafter"/>
</dbReference>